<feature type="transmembrane region" description="Helical" evidence="1">
    <location>
        <begin position="21"/>
        <end position="38"/>
    </location>
</feature>
<name>A0A9W8N4B1_9PEZI</name>
<keyword evidence="1" id="KW-1133">Transmembrane helix</keyword>
<accession>A0A9W8N4B1</accession>
<feature type="transmembrane region" description="Helical" evidence="1">
    <location>
        <begin position="247"/>
        <end position="269"/>
    </location>
</feature>
<dbReference type="AlphaFoldDB" id="A0A9W8N4B1"/>
<evidence type="ECO:0000313" key="2">
    <source>
        <dbReference type="EMBL" id="KAJ3554468.1"/>
    </source>
</evidence>
<comment type="caution">
    <text evidence="2">The sequence shown here is derived from an EMBL/GenBank/DDBJ whole genome shotgun (WGS) entry which is preliminary data.</text>
</comment>
<keyword evidence="1" id="KW-0472">Membrane</keyword>
<keyword evidence="3" id="KW-1185">Reference proteome</keyword>
<proteinExistence type="predicted"/>
<feature type="transmembrane region" description="Helical" evidence="1">
    <location>
        <begin position="208"/>
        <end position="227"/>
    </location>
</feature>
<sequence>MTSITSDHPTVMFHGWLDKKAVMPFLNAFCTLPCYAVPRVALLRLMSHQDTLNMQGSEIAAYVAFPFTLLVVTANLWFAYRHSRVPSHFPIKLCGYTTESYPFLLVLIFLFVYVAIETTLFVLTLVDLHDWASWCWRWSVGGAFLFDSISVIAPSDSLPTLPCLTIPQRLQLQLPRQLTLLQHCGFLLAIALVEAVFIIIGPAIPKHAVAQYLTVGLIVYHAVWTVLRRRDWLRLGTSCGELLGVVLMFWTNVAFVVLSCSSAIIYLGAKSWLRRSLSLKPRPVRASDPYSELQEPPDSVQYKIMFMGDTKTRSKSLREIVGWGPTTWGVNTIGPYAHPTRNDTHLFNMSPLPIRDEEYRHTVQESVAKKATAFVLAVDLCHGPSLVYLQNLAKSMEAQPGLLVVYQTTNRTTEITDDEVRDLAGQHGWLLETPQRVKDGFEKLLQKVDERSGKQD</sequence>
<evidence type="ECO:0000256" key="1">
    <source>
        <dbReference type="SAM" id="Phobius"/>
    </source>
</evidence>
<keyword evidence="1" id="KW-0812">Transmembrane</keyword>
<dbReference type="Proteomes" id="UP001148614">
    <property type="component" value="Unassembled WGS sequence"/>
</dbReference>
<gene>
    <name evidence="2" type="ORF">NPX13_g10603</name>
</gene>
<feature type="transmembrane region" description="Helical" evidence="1">
    <location>
        <begin position="180"/>
        <end position="201"/>
    </location>
</feature>
<feature type="transmembrane region" description="Helical" evidence="1">
    <location>
        <begin position="100"/>
        <end position="123"/>
    </location>
</feature>
<evidence type="ECO:0000313" key="3">
    <source>
        <dbReference type="Proteomes" id="UP001148614"/>
    </source>
</evidence>
<feature type="transmembrane region" description="Helical" evidence="1">
    <location>
        <begin position="59"/>
        <end position="80"/>
    </location>
</feature>
<organism evidence="2 3">
    <name type="scientific">Xylaria arbuscula</name>
    <dbReference type="NCBI Taxonomy" id="114810"/>
    <lineage>
        <taxon>Eukaryota</taxon>
        <taxon>Fungi</taxon>
        <taxon>Dikarya</taxon>
        <taxon>Ascomycota</taxon>
        <taxon>Pezizomycotina</taxon>
        <taxon>Sordariomycetes</taxon>
        <taxon>Xylariomycetidae</taxon>
        <taxon>Xylariales</taxon>
        <taxon>Xylariaceae</taxon>
        <taxon>Xylaria</taxon>
    </lineage>
</organism>
<protein>
    <submittedName>
        <fullName evidence="2">Uncharacterized protein</fullName>
    </submittedName>
</protein>
<dbReference type="VEuPathDB" id="FungiDB:F4678DRAFT_474159"/>
<dbReference type="EMBL" id="JANPWZ010003065">
    <property type="protein sequence ID" value="KAJ3554468.1"/>
    <property type="molecule type" value="Genomic_DNA"/>
</dbReference>
<reference evidence="2" key="1">
    <citation type="submission" date="2022-07" db="EMBL/GenBank/DDBJ databases">
        <title>Genome Sequence of Xylaria arbuscula.</title>
        <authorList>
            <person name="Buettner E."/>
        </authorList>
    </citation>
    <scope>NUCLEOTIDE SEQUENCE</scope>
    <source>
        <strain evidence="2">VT107</strain>
    </source>
</reference>